<reference evidence="3 4" key="1">
    <citation type="submission" date="2024-02" db="EMBL/GenBank/DDBJ databases">
        <title>A draft genome for the cacao thread blight pathogen Marasmius crinis-equi.</title>
        <authorList>
            <person name="Cohen S.P."/>
            <person name="Baruah I.K."/>
            <person name="Amoako-Attah I."/>
            <person name="Bukari Y."/>
            <person name="Meinhardt L.W."/>
            <person name="Bailey B.A."/>
        </authorList>
    </citation>
    <scope>NUCLEOTIDE SEQUENCE [LARGE SCALE GENOMIC DNA]</scope>
    <source>
        <strain evidence="3 4">GH-76</strain>
    </source>
</reference>
<comment type="similarity">
    <text evidence="1">Belongs to the dynein heavy chain family.</text>
</comment>
<evidence type="ECO:0000313" key="3">
    <source>
        <dbReference type="EMBL" id="KAL0579672.1"/>
    </source>
</evidence>
<dbReference type="Proteomes" id="UP001465976">
    <property type="component" value="Unassembled WGS sequence"/>
</dbReference>
<evidence type="ECO:0000313" key="4">
    <source>
        <dbReference type="Proteomes" id="UP001465976"/>
    </source>
</evidence>
<dbReference type="InterPro" id="IPR026983">
    <property type="entry name" value="DHC"/>
</dbReference>
<comment type="caution">
    <text evidence="3">The sequence shown here is derived from an EMBL/GenBank/DDBJ whole genome shotgun (WGS) entry which is preliminary data.</text>
</comment>
<dbReference type="PANTHER" id="PTHR46532">
    <property type="entry name" value="MALE FERTILITY FACTOR KL5"/>
    <property type="match status" value="1"/>
</dbReference>
<protein>
    <submittedName>
        <fullName evidence="3">Dynein heavy chain</fullName>
    </submittedName>
</protein>
<evidence type="ECO:0000256" key="1">
    <source>
        <dbReference type="ARBA" id="ARBA00008887"/>
    </source>
</evidence>
<dbReference type="PANTHER" id="PTHR46532:SF4">
    <property type="entry name" value="AAA+ ATPASE DOMAIN-CONTAINING PROTEIN"/>
    <property type="match status" value="1"/>
</dbReference>
<accession>A0ABR3FVW5</accession>
<gene>
    <name evidence="3" type="primary">DYN1_3</name>
    <name evidence="3" type="ORF">V5O48_002302</name>
</gene>
<dbReference type="Pfam" id="PF08385">
    <property type="entry name" value="DHC_N1"/>
    <property type="match status" value="1"/>
</dbReference>
<keyword evidence="4" id="KW-1185">Reference proteome</keyword>
<sequence>MLSSVMVSSLGSMLSSDREAAVQRTSTTSSGRFDQELTNVAREVTRKRSERFISIKVVPAHTKLQERTRYLRNWRKQHEQLAVMTGPTKGLAVEGFELGGIDMEEEVKEAYEIVKRIDVLDVSVKGTEIWVAAEHAYNEWVSRVENQIIVRLRDWLGTVRNANETFRVFSKFNALFVRPKIRGAIQECQMQLIDLVKEDVKHLHDKPNTAPPKPTTCPKCATYPPIAGAIIWAHQIERQLVTYMKRIEAVLGKGQKLYAPGSKTSTDGTRALTGGEFYGDEYRNAGQRMIGKGGGTGMNIKWDHFVSQYNTGRYIPGSDGRNDRHIQFVREFASAISVLQDKTNSVINLYKDILRAVEELSPCSYTTEAFAELLGRVQSAIDRLNLEATMPWPALMGR</sequence>
<feature type="domain" description="Dynein heavy chain tail" evidence="2">
    <location>
        <begin position="51"/>
        <end position="260"/>
    </location>
</feature>
<organism evidence="3 4">
    <name type="scientific">Marasmius crinis-equi</name>
    <dbReference type="NCBI Taxonomy" id="585013"/>
    <lineage>
        <taxon>Eukaryota</taxon>
        <taxon>Fungi</taxon>
        <taxon>Dikarya</taxon>
        <taxon>Basidiomycota</taxon>
        <taxon>Agaricomycotina</taxon>
        <taxon>Agaricomycetes</taxon>
        <taxon>Agaricomycetidae</taxon>
        <taxon>Agaricales</taxon>
        <taxon>Marasmiineae</taxon>
        <taxon>Marasmiaceae</taxon>
        <taxon>Marasmius</taxon>
    </lineage>
</organism>
<proteinExistence type="inferred from homology"/>
<name>A0ABR3FVW5_9AGAR</name>
<dbReference type="EMBL" id="JBAHYK010000051">
    <property type="protein sequence ID" value="KAL0579672.1"/>
    <property type="molecule type" value="Genomic_DNA"/>
</dbReference>
<evidence type="ECO:0000259" key="2">
    <source>
        <dbReference type="Pfam" id="PF08385"/>
    </source>
</evidence>
<dbReference type="InterPro" id="IPR013594">
    <property type="entry name" value="Dynein_heavy_tail"/>
</dbReference>